<name>A0A644UZ53_9ZZZZ</name>
<proteinExistence type="predicted"/>
<gene>
    <name evidence="2" type="ORF">SDC9_30221</name>
</gene>
<protein>
    <submittedName>
        <fullName evidence="2">Uncharacterized protein</fullName>
    </submittedName>
</protein>
<feature type="compositionally biased region" description="Low complexity" evidence="1">
    <location>
        <begin position="205"/>
        <end position="227"/>
    </location>
</feature>
<evidence type="ECO:0000313" key="2">
    <source>
        <dbReference type="EMBL" id="MPL84257.1"/>
    </source>
</evidence>
<comment type="caution">
    <text evidence="2">The sequence shown here is derived from an EMBL/GenBank/DDBJ whole genome shotgun (WGS) entry which is preliminary data.</text>
</comment>
<dbReference type="EMBL" id="VSSQ01000187">
    <property type="protein sequence ID" value="MPL84257.1"/>
    <property type="molecule type" value="Genomic_DNA"/>
</dbReference>
<accession>A0A644UZ53</accession>
<feature type="region of interest" description="Disordered" evidence="1">
    <location>
        <begin position="24"/>
        <end position="43"/>
    </location>
</feature>
<reference evidence="2" key="1">
    <citation type="submission" date="2019-08" db="EMBL/GenBank/DDBJ databases">
        <authorList>
            <person name="Kucharzyk K."/>
            <person name="Murdoch R.W."/>
            <person name="Higgins S."/>
            <person name="Loffler F."/>
        </authorList>
    </citation>
    <scope>NUCLEOTIDE SEQUENCE</scope>
</reference>
<feature type="compositionally biased region" description="Polar residues" evidence="1">
    <location>
        <begin position="140"/>
        <end position="166"/>
    </location>
</feature>
<dbReference type="AlphaFoldDB" id="A0A644UZ53"/>
<organism evidence="2">
    <name type="scientific">bioreactor metagenome</name>
    <dbReference type="NCBI Taxonomy" id="1076179"/>
    <lineage>
        <taxon>unclassified sequences</taxon>
        <taxon>metagenomes</taxon>
        <taxon>ecological metagenomes</taxon>
    </lineage>
</organism>
<feature type="compositionally biased region" description="Polar residues" evidence="1">
    <location>
        <begin position="110"/>
        <end position="129"/>
    </location>
</feature>
<evidence type="ECO:0000256" key="1">
    <source>
        <dbReference type="SAM" id="MobiDB-lite"/>
    </source>
</evidence>
<sequence length="227" mass="26388">MRFILLFFLLTSCFRLSANINTQENATAPSRTPEQEAALQTQKMQQELDLNQEQIQAIYDINLKHARERQVSKSRSEALQRVKNKDAEMREVLTRDQYIRLQDKRYERYPSTSTQFNRPDIQQRTQPVQERTAPAEQRQIDPNQRRTVAPTDNRSRQVVPQRTIPSAEQRVIVPRQPSSSERPDFNQRRVPIVPQARPTPAPEQNRSTRSTPSSSSNSSGNNRPARR</sequence>
<feature type="region of interest" description="Disordered" evidence="1">
    <location>
        <begin position="104"/>
        <end position="227"/>
    </location>
</feature>